<evidence type="ECO:0000256" key="7">
    <source>
        <dbReference type="ARBA" id="ARBA00022989"/>
    </source>
</evidence>
<feature type="transmembrane region" description="Helical" evidence="14">
    <location>
        <begin position="154"/>
        <end position="177"/>
    </location>
</feature>
<evidence type="ECO:0000256" key="6">
    <source>
        <dbReference type="ARBA" id="ARBA00022847"/>
    </source>
</evidence>
<feature type="transmembrane region" description="Helical" evidence="14">
    <location>
        <begin position="355"/>
        <end position="376"/>
    </location>
</feature>
<evidence type="ECO:0000256" key="1">
    <source>
        <dbReference type="ARBA" id="ARBA00004651"/>
    </source>
</evidence>
<dbReference type="AlphaFoldDB" id="A0A2V3VYL3"/>
<keyword evidence="10 14" id="KW-0472">Membrane</keyword>
<dbReference type="InterPro" id="IPR050277">
    <property type="entry name" value="Sodium:Solute_Symporter"/>
</dbReference>
<keyword evidence="7 14" id="KW-1133">Transmembrane helix</keyword>
<comment type="similarity">
    <text evidence="2 13">Belongs to the sodium:solute symporter (SSF) (TC 2.A.21) family.</text>
</comment>
<dbReference type="GO" id="GO:0005886">
    <property type="term" value="C:plasma membrane"/>
    <property type="evidence" value="ECO:0007669"/>
    <property type="project" value="UniProtKB-SubCell"/>
</dbReference>
<evidence type="ECO:0000256" key="4">
    <source>
        <dbReference type="ARBA" id="ARBA00022475"/>
    </source>
</evidence>
<name>A0A2V3VYL3_9BACI</name>
<accession>A0A2V3VYL3</accession>
<evidence type="ECO:0000256" key="5">
    <source>
        <dbReference type="ARBA" id="ARBA00022692"/>
    </source>
</evidence>
<feature type="transmembrane region" description="Helical" evidence="14">
    <location>
        <begin position="70"/>
        <end position="93"/>
    </location>
</feature>
<dbReference type="RefSeq" id="WP_110395961.1">
    <property type="nucleotide sequence ID" value="NZ_JBHUHB010000001.1"/>
</dbReference>
<organism evidence="15 16">
    <name type="scientific">Pseudogracilibacillus auburnensis</name>
    <dbReference type="NCBI Taxonomy" id="1494959"/>
    <lineage>
        <taxon>Bacteria</taxon>
        <taxon>Bacillati</taxon>
        <taxon>Bacillota</taxon>
        <taxon>Bacilli</taxon>
        <taxon>Bacillales</taxon>
        <taxon>Bacillaceae</taxon>
        <taxon>Pseudogracilibacillus</taxon>
    </lineage>
</organism>
<feature type="transmembrane region" description="Helical" evidence="14">
    <location>
        <begin position="382"/>
        <end position="407"/>
    </location>
</feature>
<protein>
    <submittedName>
        <fullName evidence="15">SSS family transporter</fullName>
    </submittedName>
</protein>
<keyword evidence="6" id="KW-0769">Symport</keyword>
<keyword evidence="3" id="KW-0813">Transport</keyword>
<feature type="transmembrane region" description="Helical" evidence="14">
    <location>
        <begin position="267"/>
        <end position="289"/>
    </location>
</feature>
<evidence type="ECO:0000256" key="8">
    <source>
        <dbReference type="ARBA" id="ARBA00023053"/>
    </source>
</evidence>
<dbReference type="OrthoDB" id="9810181at2"/>
<dbReference type="GO" id="GO:0006814">
    <property type="term" value="P:sodium ion transport"/>
    <property type="evidence" value="ECO:0007669"/>
    <property type="project" value="UniProtKB-KW"/>
</dbReference>
<evidence type="ECO:0000256" key="14">
    <source>
        <dbReference type="SAM" id="Phobius"/>
    </source>
</evidence>
<dbReference type="GO" id="GO:0015293">
    <property type="term" value="F:symporter activity"/>
    <property type="evidence" value="ECO:0007669"/>
    <property type="project" value="UniProtKB-KW"/>
</dbReference>
<feature type="transmembrane region" description="Helical" evidence="14">
    <location>
        <begin position="113"/>
        <end position="134"/>
    </location>
</feature>
<keyword evidence="4" id="KW-1003">Cell membrane</keyword>
<keyword evidence="11" id="KW-0739">Sodium transport</keyword>
<evidence type="ECO:0000256" key="2">
    <source>
        <dbReference type="ARBA" id="ARBA00006434"/>
    </source>
</evidence>
<dbReference type="Proteomes" id="UP000247978">
    <property type="component" value="Unassembled WGS sequence"/>
</dbReference>
<evidence type="ECO:0000256" key="11">
    <source>
        <dbReference type="ARBA" id="ARBA00023201"/>
    </source>
</evidence>
<feature type="transmembrane region" description="Helical" evidence="14">
    <location>
        <begin position="44"/>
        <end position="64"/>
    </location>
</feature>
<dbReference type="EMBL" id="QJJQ01000009">
    <property type="protein sequence ID" value="PXW86014.1"/>
    <property type="molecule type" value="Genomic_DNA"/>
</dbReference>
<feature type="transmembrane region" description="Helical" evidence="14">
    <location>
        <begin position="6"/>
        <end position="24"/>
    </location>
</feature>
<feature type="transmembrane region" description="Helical" evidence="14">
    <location>
        <begin position="225"/>
        <end position="246"/>
    </location>
</feature>
<gene>
    <name evidence="15" type="ORF">DFR56_109177</name>
</gene>
<keyword evidence="5 14" id="KW-0812">Transmembrane</keyword>
<comment type="caution">
    <text evidence="15">The sequence shown here is derived from an EMBL/GenBank/DDBJ whole genome shotgun (WGS) entry which is preliminary data.</text>
</comment>
<evidence type="ECO:0000256" key="9">
    <source>
        <dbReference type="ARBA" id="ARBA00023065"/>
    </source>
</evidence>
<sequence length="486" mass="52136">MQVMETIIVGLYVFFMILIGIYFAKRAHSSESDYWTAGRTINTFVGAFALFAALASSSSLMGAVGSGVALGLPFLFAYGFGAVAILPFTLFLVSGQIRRSGVSTMPEFFKQRYGNSVQIIAVFIVVIGMTFYMVPQLTASGLIGSYVLGIDYKAAVVVLGIGFTIYAALGGMWAITYTDLIQGAVILIGMLVLSVIILTEFNGFTPLIQSALEVTPHFGDITQPWMSYFGLFLAFLWFGIVSPSAVMRNFASRDARTARRTAVGSCLLYIFVFIFGIIIASAGASLGVAETLGNRDMIFISVIEHFMNPFLAGIMFAGLLAAIMSSADAMLLAISAGVARDIYKEYFKKDASEKTVTRLGFFIMIIASMIGIVIAINPPGLIAIMVGWVGGGLLSAFGFPLVLGIWWKRANTPGALAGMIGGSLTFLVLVITKPFALVSEPIIAAPVSLILTIVVSLLTNPPSEEIQARVDRYHTDAPVNFDEKVS</sequence>
<evidence type="ECO:0000313" key="15">
    <source>
        <dbReference type="EMBL" id="PXW86014.1"/>
    </source>
</evidence>
<proteinExistence type="inferred from homology"/>
<dbReference type="Gene3D" id="1.20.1730.10">
    <property type="entry name" value="Sodium/glucose cotransporter"/>
    <property type="match status" value="1"/>
</dbReference>
<dbReference type="PROSITE" id="PS00457">
    <property type="entry name" value="NA_SOLUT_SYMP_2"/>
    <property type="match status" value="1"/>
</dbReference>
<dbReference type="InterPro" id="IPR001734">
    <property type="entry name" value="Na/solute_symporter"/>
</dbReference>
<evidence type="ECO:0000256" key="12">
    <source>
        <dbReference type="ARBA" id="ARBA00033708"/>
    </source>
</evidence>
<evidence type="ECO:0000256" key="3">
    <source>
        <dbReference type="ARBA" id="ARBA00022448"/>
    </source>
</evidence>
<keyword evidence="9" id="KW-0406">Ion transport</keyword>
<dbReference type="NCBIfam" id="TIGR00813">
    <property type="entry name" value="sss"/>
    <property type="match status" value="1"/>
</dbReference>
<feature type="transmembrane region" description="Helical" evidence="14">
    <location>
        <begin position="442"/>
        <end position="459"/>
    </location>
</feature>
<feature type="transmembrane region" description="Helical" evidence="14">
    <location>
        <begin position="184"/>
        <end position="205"/>
    </location>
</feature>
<keyword evidence="16" id="KW-1185">Reference proteome</keyword>
<dbReference type="CDD" id="cd10322">
    <property type="entry name" value="SLC5sbd"/>
    <property type="match status" value="1"/>
</dbReference>
<evidence type="ECO:0000256" key="10">
    <source>
        <dbReference type="ARBA" id="ARBA00023136"/>
    </source>
</evidence>
<feature type="transmembrane region" description="Helical" evidence="14">
    <location>
        <begin position="414"/>
        <end position="436"/>
    </location>
</feature>
<dbReference type="InterPro" id="IPR018212">
    <property type="entry name" value="Na/solute_symporter_CS"/>
</dbReference>
<dbReference type="InterPro" id="IPR038377">
    <property type="entry name" value="Na/Glc_symporter_sf"/>
</dbReference>
<keyword evidence="8" id="KW-0915">Sodium</keyword>
<comment type="subcellular location">
    <subcellularLocation>
        <location evidence="1">Cell membrane</location>
        <topology evidence="1">Multi-pass membrane protein</topology>
    </subcellularLocation>
</comment>
<dbReference type="GO" id="GO:0046942">
    <property type="term" value="P:carboxylic acid transport"/>
    <property type="evidence" value="ECO:0007669"/>
    <property type="project" value="UniProtKB-ARBA"/>
</dbReference>
<dbReference type="PANTHER" id="PTHR48086:SF3">
    <property type="entry name" value="SODIUM_PROLINE SYMPORTER"/>
    <property type="match status" value="1"/>
</dbReference>
<dbReference type="Pfam" id="PF00474">
    <property type="entry name" value="SSF"/>
    <property type="match status" value="1"/>
</dbReference>
<comment type="catalytic activity">
    <reaction evidence="12">
        <text>L-proline(in) + Na(+)(in) = L-proline(out) + Na(+)(out)</text>
        <dbReference type="Rhea" id="RHEA:28967"/>
        <dbReference type="ChEBI" id="CHEBI:29101"/>
        <dbReference type="ChEBI" id="CHEBI:60039"/>
    </reaction>
</comment>
<dbReference type="PROSITE" id="PS50283">
    <property type="entry name" value="NA_SOLUT_SYMP_3"/>
    <property type="match status" value="1"/>
</dbReference>
<evidence type="ECO:0000256" key="13">
    <source>
        <dbReference type="RuleBase" id="RU362091"/>
    </source>
</evidence>
<evidence type="ECO:0000313" key="16">
    <source>
        <dbReference type="Proteomes" id="UP000247978"/>
    </source>
</evidence>
<dbReference type="PROSITE" id="PS00456">
    <property type="entry name" value="NA_SOLUT_SYMP_1"/>
    <property type="match status" value="1"/>
</dbReference>
<reference evidence="15 16" key="1">
    <citation type="submission" date="2018-05" db="EMBL/GenBank/DDBJ databases">
        <title>Genomic Encyclopedia of Type Strains, Phase IV (KMG-IV): sequencing the most valuable type-strain genomes for metagenomic binning, comparative biology and taxonomic classification.</title>
        <authorList>
            <person name="Goeker M."/>
        </authorList>
    </citation>
    <scope>NUCLEOTIDE SEQUENCE [LARGE SCALE GENOMIC DNA]</scope>
    <source>
        <strain evidence="15 16">DSM 28556</strain>
    </source>
</reference>
<feature type="transmembrane region" description="Helical" evidence="14">
    <location>
        <begin position="309"/>
        <end position="334"/>
    </location>
</feature>
<dbReference type="PANTHER" id="PTHR48086">
    <property type="entry name" value="SODIUM/PROLINE SYMPORTER-RELATED"/>
    <property type="match status" value="1"/>
</dbReference>